<keyword evidence="2" id="KW-1185">Reference proteome</keyword>
<dbReference type="EMBL" id="BSTI01000001">
    <property type="protein sequence ID" value="GLY63515.1"/>
    <property type="molecule type" value="Genomic_DNA"/>
</dbReference>
<name>A0A9W6VC82_9PSEU</name>
<evidence type="ECO:0000313" key="1">
    <source>
        <dbReference type="EMBL" id="GLY63515.1"/>
    </source>
</evidence>
<reference evidence="1" key="1">
    <citation type="submission" date="2023-03" db="EMBL/GenBank/DDBJ databases">
        <title>Amycolatopsis taiwanensis NBRC 103393.</title>
        <authorList>
            <person name="Ichikawa N."/>
            <person name="Sato H."/>
            <person name="Tonouchi N."/>
        </authorList>
    </citation>
    <scope>NUCLEOTIDE SEQUENCE</scope>
    <source>
        <strain evidence="1">NBRC 103393</strain>
    </source>
</reference>
<sequence length="89" mass="9825">MASADVRTVVHPARRDRPVHQVHQVHRVRWGRPGLRVRPGQGGHQVRAVRPVRQVLRPVPLAGLNGAAVRPGVPRAAVVRAVRPGVEEW</sequence>
<dbReference type="Proteomes" id="UP001165136">
    <property type="component" value="Unassembled WGS sequence"/>
</dbReference>
<proteinExistence type="predicted"/>
<gene>
    <name evidence="1" type="ORF">Atai01_01340</name>
</gene>
<accession>A0A9W6VC82</accession>
<evidence type="ECO:0000313" key="2">
    <source>
        <dbReference type="Proteomes" id="UP001165136"/>
    </source>
</evidence>
<comment type="caution">
    <text evidence="1">The sequence shown here is derived from an EMBL/GenBank/DDBJ whole genome shotgun (WGS) entry which is preliminary data.</text>
</comment>
<organism evidence="1 2">
    <name type="scientific">Amycolatopsis taiwanensis</name>
    <dbReference type="NCBI Taxonomy" id="342230"/>
    <lineage>
        <taxon>Bacteria</taxon>
        <taxon>Bacillati</taxon>
        <taxon>Actinomycetota</taxon>
        <taxon>Actinomycetes</taxon>
        <taxon>Pseudonocardiales</taxon>
        <taxon>Pseudonocardiaceae</taxon>
        <taxon>Amycolatopsis</taxon>
    </lineage>
</organism>
<dbReference type="RefSeq" id="WP_285485502.1">
    <property type="nucleotide sequence ID" value="NZ_BSTI01000001.1"/>
</dbReference>
<protein>
    <submittedName>
        <fullName evidence="1">Uncharacterized protein</fullName>
    </submittedName>
</protein>
<dbReference type="AlphaFoldDB" id="A0A9W6VC82"/>